<dbReference type="EMBL" id="QEKY01000016">
    <property type="protein sequence ID" value="PVZ08046.1"/>
    <property type="molecule type" value="Genomic_DNA"/>
</dbReference>
<dbReference type="Proteomes" id="UP000245462">
    <property type="component" value="Unassembled WGS sequence"/>
</dbReference>
<dbReference type="Pfam" id="PF16313">
    <property type="entry name" value="DUF4953"/>
    <property type="match status" value="1"/>
</dbReference>
<dbReference type="OrthoDB" id="9776599at2"/>
<dbReference type="InterPro" id="IPR033428">
    <property type="entry name" value="DUF5118"/>
</dbReference>
<dbReference type="GO" id="GO:0008237">
    <property type="term" value="F:metallopeptidase activity"/>
    <property type="evidence" value="ECO:0007669"/>
    <property type="project" value="InterPro"/>
</dbReference>
<feature type="signal peptide" evidence="1">
    <location>
        <begin position="1"/>
        <end position="23"/>
    </location>
</feature>
<dbReference type="PANTHER" id="PTHR38478">
    <property type="entry name" value="PEPTIDASE M1A AND M12B"/>
    <property type="match status" value="1"/>
</dbReference>
<evidence type="ECO:0000313" key="5">
    <source>
        <dbReference type="EMBL" id="PVZ08046.1"/>
    </source>
</evidence>
<dbReference type="InterPro" id="IPR033413">
    <property type="entry name" value="DUF5117"/>
</dbReference>
<feature type="domain" description="DUF5118" evidence="4">
    <location>
        <begin position="45"/>
        <end position="93"/>
    </location>
</feature>
<dbReference type="PANTHER" id="PTHR38478:SF1">
    <property type="entry name" value="ZINC DEPENDENT METALLOPROTEASE DOMAIN LIPOPROTEIN"/>
    <property type="match status" value="1"/>
</dbReference>
<feature type="domain" description="DUF5117" evidence="3">
    <location>
        <begin position="103"/>
        <end position="288"/>
    </location>
</feature>
<feature type="chain" id="PRO_5015413886" evidence="1">
    <location>
        <begin position="24"/>
        <end position="860"/>
    </location>
</feature>
<reference evidence="5 6" key="1">
    <citation type="submission" date="2018-04" db="EMBL/GenBank/DDBJ databases">
        <title>Genomic Encyclopedia of Type Strains, Phase IV (KMG-IV): sequencing the most valuable type-strain genomes for metagenomic binning, comparative biology and taxonomic classification.</title>
        <authorList>
            <person name="Goeker M."/>
        </authorList>
    </citation>
    <scope>NUCLEOTIDE SEQUENCE [LARGE SCALE GENOMIC DNA]</scope>
    <source>
        <strain evidence="5 6">DSM 28520</strain>
    </source>
</reference>
<dbReference type="Pfam" id="PF17148">
    <property type="entry name" value="DUF5117"/>
    <property type="match status" value="1"/>
</dbReference>
<dbReference type="Pfam" id="PF17162">
    <property type="entry name" value="DUF5118"/>
    <property type="match status" value="1"/>
</dbReference>
<proteinExistence type="predicted"/>
<dbReference type="AlphaFoldDB" id="A0A2U1F793"/>
<name>A0A2U1F793_9PORP</name>
<dbReference type="RefSeq" id="WP_116679875.1">
    <property type="nucleotide sequence ID" value="NZ_QEKY01000016.1"/>
</dbReference>
<dbReference type="InterPro" id="IPR034032">
    <property type="entry name" value="Zn_MMP-like_bac"/>
</dbReference>
<gene>
    <name evidence="5" type="ORF">C7382_11630</name>
</gene>
<feature type="domain" description="EcxA zinc-binding" evidence="2">
    <location>
        <begin position="421"/>
        <end position="728"/>
    </location>
</feature>
<evidence type="ECO:0000313" key="6">
    <source>
        <dbReference type="Proteomes" id="UP000245462"/>
    </source>
</evidence>
<accession>A0A2U1F793</accession>
<sequence length="860" mass="98051">MNKRFFTACLAIACLLPTFTAEAQSDYFFRSKKKKPAKEASAQKSKFDQAITGATKSEGPFTVYFTKKNEVFFAMPDSAFKRDYLLSSRVAATSDTREAVAGQMSTDPFLIKFSRDSANVYLHRGQVGAVVREDDPIVPSFKKNFLDPVLKAFPIVDTKNGVVLVDVTKFFREDEKSITPLTILPPTVQNANVIKGMLDPSASTVTEVKSFPRNVEIKSMLTFKTQPYSEPYTLIMQRSILLLPEKPARMRLQDNRVGFFNSYRQFFSTEKDKVESYKLIHRWDLQPKDSAAYMRGELVEPIKPIIFYVDSAFPAKWRATIKQAIEDWRIAFEAAGFKNAIIAKDYPTKAENPDFDPDDIRFSCFKYATTATANAMGPSYVDPRSGEIICADVIWYHNVLSLVHNWRFVQTGAVDPRVRKAVFDDDVMRESLRYVAAHEIGHTIGLMHNMGASYSFTIDNLRDPQFTQKYGTTPSIMDYARNNFVAQPGDLERGVRLTPPLIGVYDIYAINWAYRLIPGAKTPEEEKSTLNAWIAEKKNNAMYTFGAQQFPYTIDPTDQTEDLGNDHFRAGDLSISNLKIIAKNMDKWLLDKDARYDDVRDMHEQLMYQYYRHVGHIMPYIGGVEHFEIRQGESNTLSRRFITKDKQRQAMEWLLNQARTYRQWLAEPTFLNKIEQTSTMPDVLGKAMVAALFNPGSLGRIYEAEQSGQPNMYKLTDYANDLIASIFEVKGNLTDADRNIQNVAIDLMSAYSGLSTESQNSVRRLSDEFDAMAAQMEQDNLPCALGCSGHHHVADEGENSFFRLTMFSKNAPSEVIAPLLLQQLKRVQTIYRTRRATSNAADRSFYDYQLLRLERLMKTK</sequence>
<evidence type="ECO:0000256" key="1">
    <source>
        <dbReference type="SAM" id="SignalP"/>
    </source>
</evidence>
<dbReference type="Gene3D" id="3.40.390.10">
    <property type="entry name" value="Collagenase (Catalytic Domain)"/>
    <property type="match status" value="1"/>
</dbReference>
<evidence type="ECO:0000259" key="4">
    <source>
        <dbReference type="Pfam" id="PF17162"/>
    </source>
</evidence>
<keyword evidence="6" id="KW-1185">Reference proteome</keyword>
<evidence type="ECO:0000259" key="3">
    <source>
        <dbReference type="Pfam" id="PF17148"/>
    </source>
</evidence>
<dbReference type="InterPro" id="IPR024079">
    <property type="entry name" value="MetalloPept_cat_dom_sf"/>
</dbReference>
<dbReference type="InterPro" id="IPR032534">
    <property type="entry name" value="EcxA_zinc-bd"/>
</dbReference>
<comment type="caution">
    <text evidence="5">The sequence shown here is derived from an EMBL/GenBank/DDBJ whole genome shotgun (WGS) entry which is preliminary data.</text>
</comment>
<protein>
    <submittedName>
        <fullName evidence="5">Uncharacterized protein DUF5118</fullName>
    </submittedName>
</protein>
<evidence type="ECO:0000259" key="2">
    <source>
        <dbReference type="Pfam" id="PF16313"/>
    </source>
</evidence>
<dbReference type="CDD" id="cd04276">
    <property type="entry name" value="ZnMc_MMP_like_2"/>
    <property type="match status" value="1"/>
</dbReference>
<organism evidence="5 6">
    <name type="scientific">Porphyromonas loveana</name>
    <dbReference type="NCBI Taxonomy" id="1884669"/>
    <lineage>
        <taxon>Bacteria</taxon>
        <taxon>Pseudomonadati</taxon>
        <taxon>Bacteroidota</taxon>
        <taxon>Bacteroidia</taxon>
        <taxon>Bacteroidales</taxon>
        <taxon>Porphyromonadaceae</taxon>
        <taxon>Porphyromonas</taxon>
    </lineage>
</organism>
<keyword evidence="1" id="KW-0732">Signal</keyword>
<dbReference type="GeneID" id="94551339"/>
<dbReference type="SUPFAM" id="SSF55486">
    <property type="entry name" value="Metalloproteases ('zincins'), catalytic domain"/>
    <property type="match status" value="1"/>
</dbReference>